<evidence type="ECO:0000313" key="2">
    <source>
        <dbReference type="Proteomes" id="UP000198619"/>
    </source>
</evidence>
<dbReference type="AlphaFoldDB" id="A0A1I0V2P4"/>
<sequence>MRDCKYSLDIMKEEIKSKFICSEIKYAFQTSIEALEKQISKEVDTNTVNKGIGVSGEYDIDFNMLCPNCKQVVGDYEANELYYEHCPNCGQKLKYTTPQE</sequence>
<accession>A0A1I0V2P4</accession>
<keyword evidence="2" id="KW-1185">Reference proteome</keyword>
<protein>
    <submittedName>
        <fullName evidence="1">Uncharacterized protein</fullName>
    </submittedName>
</protein>
<gene>
    <name evidence="1" type="ORF">SAMN04488528_1001118</name>
</gene>
<dbReference type="OrthoDB" id="1957705at2"/>
<dbReference type="EMBL" id="FOKI01000001">
    <property type="protein sequence ID" value="SFA70585.1"/>
    <property type="molecule type" value="Genomic_DNA"/>
</dbReference>
<name>A0A1I0V2P4_9CLOT</name>
<organism evidence="1 2">
    <name type="scientific">Clostridium frigidicarnis</name>
    <dbReference type="NCBI Taxonomy" id="84698"/>
    <lineage>
        <taxon>Bacteria</taxon>
        <taxon>Bacillati</taxon>
        <taxon>Bacillota</taxon>
        <taxon>Clostridia</taxon>
        <taxon>Eubacteriales</taxon>
        <taxon>Clostridiaceae</taxon>
        <taxon>Clostridium</taxon>
    </lineage>
</organism>
<reference evidence="1 2" key="1">
    <citation type="submission" date="2016-10" db="EMBL/GenBank/DDBJ databases">
        <authorList>
            <person name="de Groot N.N."/>
        </authorList>
    </citation>
    <scope>NUCLEOTIDE SEQUENCE [LARGE SCALE GENOMIC DNA]</scope>
    <source>
        <strain evidence="1 2">DSM 12271</strain>
    </source>
</reference>
<dbReference type="RefSeq" id="WP_090037676.1">
    <property type="nucleotide sequence ID" value="NZ_FOKI01000001.1"/>
</dbReference>
<dbReference type="STRING" id="84698.SAMN04488528_1001118"/>
<evidence type="ECO:0000313" key="1">
    <source>
        <dbReference type="EMBL" id="SFA70585.1"/>
    </source>
</evidence>
<dbReference type="Proteomes" id="UP000198619">
    <property type="component" value="Unassembled WGS sequence"/>
</dbReference>
<proteinExistence type="predicted"/>